<dbReference type="AlphaFoldDB" id="A0A8T0MCM3"/>
<accession>A0A8T0MCM3</accession>
<protein>
    <submittedName>
        <fullName evidence="1">Uncharacterized protein</fullName>
    </submittedName>
</protein>
<name>A0A8T0MCM3_PANVG</name>
<evidence type="ECO:0000313" key="1">
    <source>
        <dbReference type="EMBL" id="KAG2534308.1"/>
    </source>
</evidence>
<dbReference type="Proteomes" id="UP000823388">
    <property type="component" value="Chromosome 9N"/>
</dbReference>
<keyword evidence="2" id="KW-1185">Reference proteome</keyword>
<sequence length="61" mass="7124">MRMGDTNILFRSTFPSSRGTNSVQYQQLVLFFLDDHWGHPAISTKMDLTYILDLIDIVWFA</sequence>
<proteinExistence type="predicted"/>
<dbReference type="EMBL" id="CM029054">
    <property type="protein sequence ID" value="KAG2534308.1"/>
    <property type="molecule type" value="Genomic_DNA"/>
</dbReference>
<evidence type="ECO:0000313" key="2">
    <source>
        <dbReference type="Proteomes" id="UP000823388"/>
    </source>
</evidence>
<organism evidence="1 2">
    <name type="scientific">Panicum virgatum</name>
    <name type="common">Blackwell switchgrass</name>
    <dbReference type="NCBI Taxonomy" id="38727"/>
    <lineage>
        <taxon>Eukaryota</taxon>
        <taxon>Viridiplantae</taxon>
        <taxon>Streptophyta</taxon>
        <taxon>Embryophyta</taxon>
        <taxon>Tracheophyta</taxon>
        <taxon>Spermatophyta</taxon>
        <taxon>Magnoliopsida</taxon>
        <taxon>Liliopsida</taxon>
        <taxon>Poales</taxon>
        <taxon>Poaceae</taxon>
        <taxon>PACMAD clade</taxon>
        <taxon>Panicoideae</taxon>
        <taxon>Panicodae</taxon>
        <taxon>Paniceae</taxon>
        <taxon>Panicinae</taxon>
        <taxon>Panicum</taxon>
        <taxon>Panicum sect. Hiantes</taxon>
    </lineage>
</organism>
<comment type="caution">
    <text evidence="1">The sequence shown here is derived from an EMBL/GenBank/DDBJ whole genome shotgun (WGS) entry which is preliminary data.</text>
</comment>
<gene>
    <name evidence="1" type="ORF">PVAP13_9NG282173</name>
</gene>
<reference evidence="1" key="1">
    <citation type="submission" date="2020-05" db="EMBL/GenBank/DDBJ databases">
        <title>WGS assembly of Panicum virgatum.</title>
        <authorList>
            <person name="Lovell J.T."/>
            <person name="Jenkins J."/>
            <person name="Shu S."/>
            <person name="Juenger T.E."/>
            <person name="Schmutz J."/>
        </authorList>
    </citation>
    <scope>NUCLEOTIDE SEQUENCE</scope>
    <source>
        <strain evidence="1">AP13</strain>
    </source>
</reference>